<dbReference type="InterPro" id="IPR003331">
    <property type="entry name" value="UDP_GlcNAc_Epimerase_2_dom"/>
</dbReference>
<dbReference type="NCBIfam" id="TIGR00236">
    <property type="entry name" value="wecB"/>
    <property type="match status" value="1"/>
</dbReference>
<name>A0A0G1U203_9BACT</name>
<evidence type="ECO:0000313" key="3">
    <source>
        <dbReference type="EMBL" id="KKU88117.1"/>
    </source>
</evidence>
<comment type="caution">
    <text evidence="3">The sequence shown here is derived from an EMBL/GenBank/DDBJ whole genome shotgun (WGS) entry which is preliminary data.</text>
</comment>
<dbReference type="EMBL" id="LCOY01000013">
    <property type="protein sequence ID" value="KKU88117.1"/>
    <property type="molecule type" value="Genomic_DNA"/>
</dbReference>
<sequence>MKILTILGTRPELIRLSLIVKKLDRFCDQVLVHTGQNYDVNLDKIFLTQLGYRKMDYYLGAKGSFGEQVGVILSKLEKIIPKEKPDAFLVLGDTNSSLGAIMAKRHGIRVFHMEAGNRCYDDRVPEENNRRIIDSQSDILLPYSERSRANLIAEGIPGERIYVTGNPIKEVLDHFASQIDESDIMARLKVETRKFFLITLHRAENVDNEQRLAQFIKAFNAVQDKYQLPMLWSVHPRTRKQLDGHPKLKAKTGIKVLEPFGFFAFNNLQKHAFCVLSDSGTAPEECSLLGVPVVVLRDAFERPETLDAGSSFVAGCEPEAIVRGIEVATKSENNWVAPQEYLKTNVSDTVVRIVLSYWLKTR</sequence>
<dbReference type="AlphaFoldDB" id="A0A0G1U203"/>
<protein>
    <submittedName>
        <fullName evidence="3">UDP-N-acetylglucosamine 2-epimerase</fullName>
    </submittedName>
</protein>
<dbReference type="GO" id="GO:0016853">
    <property type="term" value="F:isomerase activity"/>
    <property type="evidence" value="ECO:0007669"/>
    <property type="project" value="UniProtKB-KW"/>
</dbReference>
<feature type="domain" description="UDP-N-acetylglucosamine 2-epimerase" evidence="2">
    <location>
        <begin position="27"/>
        <end position="354"/>
    </location>
</feature>
<dbReference type="Gene3D" id="3.40.50.2000">
    <property type="entry name" value="Glycogen Phosphorylase B"/>
    <property type="match status" value="2"/>
</dbReference>
<reference evidence="3 4" key="1">
    <citation type="journal article" date="2015" name="Nature">
        <title>rRNA introns, odd ribosomes, and small enigmatic genomes across a large radiation of phyla.</title>
        <authorList>
            <person name="Brown C.T."/>
            <person name="Hug L.A."/>
            <person name="Thomas B.C."/>
            <person name="Sharon I."/>
            <person name="Castelle C.J."/>
            <person name="Singh A."/>
            <person name="Wilkins M.J."/>
            <person name="Williams K.H."/>
            <person name="Banfield J.F."/>
        </authorList>
    </citation>
    <scope>NUCLEOTIDE SEQUENCE [LARGE SCALE GENOMIC DNA]</scope>
</reference>
<comment type="similarity">
    <text evidence="1">Belongs to the UDP-N-acetylglucosamine 2-epimerase family.</text>
</comment>
<dbReference type="PATRIC" id="fig|1618445.3.peg.424"/>
<dbReference type="Proteomes" id="UP000034739">
    <property type="component" value="Unassembled WGS sequence"/>
</dbReference>
<evidence type="ECO:0000259" key="2">
    <source>
        <dbReference type="Pfam" id="PF02350"/>
    </source>
</evidence>
<dbReference type="InterPro" id="IPR029767">
    <property type="entry name" value="WecB-like"/>
</dbReference>
<dbReference type="PANTHER" id="PTHR43174">
    <property type="entry name" value="UDP-N-ACETYLGLUCOSAMINE 2-EPIMERASE"/>
    <property type="match status" value="1"/>
</dbReference>
<evidence type="ECO:0000313" key="4">
    <source>
        <dbReference type="Proteomes" id="UP000034739"/>
    </source>
</evidence>
<dbReference type="Pfam" id="PF02350">
    <property type="entry name" value="Epimerase_2"/>
    <property type="match status" value="1"/>
</dbReference>
<organism evidence="3 4">
    <name type="scientific">Candidatus Gottesmanbacteria bacterium GW2011_GWA2_47_9</name>
    <dbReference type="NCBI Taxonomy" id="1618445"/>
    <lineage>
        <taxon>Bacteria</taxon>
        <taxon>Candidatus Gottesmaniibacteriota</taxon>
    </lineage>
</organism>
<proteinExistence type="inferred from homology"/>
<dbReference type="CDD" id="cd03786">
    <property type="entry name" value="GTB_UDP-GlcNAc_2-Epimerase"/>
    <property type="match status" value="1"/>
</dbReference>
<gene>
    <name evidence="3" type="ORF">UY16_C0013G0027</name>
</gene>
<keyword evidence="1" id="KW-0413">Isomerase</keyword>
<dbReference type="SUPFAM" id="SSF53756">
    <property type="entry name" value="UDP-Glycosyltransferase/glycogen phosphorylase"/>
    <property type="match status" value="1"/>
</dbReference>
<dbReference type="PANTHER" id="PTHR43174:SF1">
    <property type="entry name" value="UDP-N-ACETYLGLUCOSAMINE 2-EPIMERASE"/>
    <property type="match status" value="1"/>
</dbReference>
<accession>A0A0G1U203</accession>
<evidence type="ECO:0000256" key="1">
    <source>
        <dbReference type="RuleBase" id="RU003513"/>
    </source>
</evidence>